<dbReference type="RefSeq" id="WP_386252055.1">
    <property type="nucleotide sequence ID" value="NZ_JBHTRV010000013.1"/>
</dbReference>
<gene>
    <name evidence="1" type="ORF">ACFQ63_18895</name>
</gene>
<dbReference type="SUPFAM" id="SSF102712">
    <property type="entry name" value="JAB1/MPN domain"/>
    <property type="match status" value="1"/>
</dbReference>
<dbReference type="EMBL" id="JBHTRV010000013">
    <property type="protein sequence ID" value="MFE5981759.1"/>
    <property type="molecule type" value="Genomic_DNA"/>
</dbReference>
<accession>A0ABW6IYQ1</accession>
<name>A0ABW6IYQ1_STRWE</name>
<organism evidence="1 2">
    <name type="scientific">Streptomyces wedmorensis</name>
    <dbReference type="NCBI Taxonomy" id="43759"/>
    <lineage>
        <taxon>Bacteria</taxon>
        <taxon>Bacillati</taxon>
        <taxon>Actinomycetota</taxon>
        <taxon>Actinomycetes</taxon>
        <taxon>Kitasatosporales</taxon>
        <taxon>Streptomycetaceae</taxon>
        <taxon>Streptomyces</taxon>
    </lineage>
</organism>
<dbReference type="Proteomes" id="UP001600424">
    <property type="component" value="Unassembled WGS sequence"/>
</dbReference>
<evidence type="ECO:0008006" key="3">
    <source>
        <dbReference type="Google" id="ProtNLM"/>
    </source>
</evidence>
<reference evidence="1 2" key="1">
    <citation type="submission" date="2024-09" db="EMBL/GenBank/DDBJ databases">
        <title>The Natural Products Discovery Center: Release of the First 8490 Sequenced Strains for Exploring Actinobacteria Biosynthetic Diversity.</title>
        <authorList>
            <person name="Kalkreuter E."/>
            <person name="Kautsar S.A."/>
            <person name="Yang D."/>
            <person name="Bader C.D."/>
            <person name="Teijaro C.N."/>
            <person name="Fluegel L."/>
            <person name="Davis C.M."/>
            <person name="Simpson J.R."/>
            <person name="Lauterbach L."/>
            <person name="Steele A.D."/>
            <person name="Gui C."/>
            <person name="Meng S."/>
            <person name="Li G."/>
            <person name="Viehrig K."/>
            <person name="Ye F."/>
            <person name="Su P."/>
            <person name="Kiefer A.F."/>
            <person name="Nichols A."/>
            <person name="Cepeda A.J."/>
            <person name="Yan W."/>
            <person name="Fan B."/>
            <person name="Jiang Y."/>
            <person name="Adhikari A."/>
            <person name="Zheng C.-J."/>
            <person name="Schuster L."/>
            <person name="Cowan T.M."/>
            <person name="Smanski M.J."/>
            <person name="Chevrette M.G."/>
            <person name="De Carvalho L.P.S."/>
            <person name="Shen B."/>
        </authorList>
    </citation>
    <scope>NUCLEOTIDE SEQUENCE [LARGE SCALE GENOMIC DNA]</scope>
    <source>
        <strain evidence="1 2">NPDC056472</strain>
    </source>
</reference>
<dbReference type="Gene3D" id="3.40.140.10">
    <property type="entry name" value="Cytidine Deaminase, domain 2"/>
    <property type="match status" value="1"/>
</dbReference>
<keyword evidence="2" id="KW-1185">Reference proteome</keyword>
<comment type="caution">
    <text evidence="1">The sequence shown here is derived from an EMBL/GenBank/DDBJ whole genome shotgun (WGS) entry which is preliminary data.</text>
</comment>
<evidence type="ECO:0000313" key="1">
    <source>
        <dbReference type="EMBL" id="MFE5981759.1"/>
    </source>
</evidence>
<proteinExistence type="predicted"/>
<sequence>MSEPDEFRSDPTVLMCHQALDEFLTVAVGQYQLITPEAPLPCFALLLGNAEGATLHVEQVAFGRNARTSDPAARSEFSEAIVPQFGSAYENEHRGWWVDSSDLLRISKKADALGLDLLGSIHMHPDWHRIGPPGERGCVLSEQPTPMDQYVFGNTAWPINIICYLERRGDEFYHALAAWAPPEAGHRCTEIPLRVRTRTPVGM</sequence>
<evidence type="ECO:0000313" key="2">
    <source>
        <dbReference type="Proteomes" id="UP001600424"/>
    </source>
</evidence>
<protein>
    <recommendedName>
        <fullName evidence="3">JAB domain-containing protein</fullName>
    </recommendedName>
</protein>